<evidence type="ECO:0000256" key="1">
    <source>
        <dbReference type="SAM" id="SignalP"/>
    </source>
</evidence>
<comment type="caution">
    <text evidence="3">The sequence shown here is derived from an EMBL/GenBank/DDBJ whole genome shotgun (WGS) entry which is preliminary data.</text>
</comment>
<dbReference type="RefSeq" id="WP_107829108.1">
    <property type="nucleotide sequence ID" value="NZ_CP160205.1"/>
</dbReference>
<dbReference type="InterPro" id="IPR027268">
    <property type="entry name" value="Peptidase_M4/M1_CTD_sf"/>
</dbReference>
<dbReference type="GO" id="GO:0008237">
    <property type="term" value="F:metallopeptidase activity"/>
    <property type="evidence" value="ECO:0007669"/>
    <property type="project" value="InterPro"/>
</dbReference>
<name>A0A2T5J818_9SPHI</name>
<evidence type="ECO:0000313" key="3">
    <source>
        <dbReference type="EMBL" id="PTQ95600.1"/>
    </source>
</evidence>
<feature type="chain" id="PRO_5015581794" description="Peptidase M1 membrane alanine aminopeptidase domain-containing protein" evidence="1">
    <location>
        <begin position="24"/>
        <end position="629"/>
    </location>
</feature>
<feature type="domain" description="Peptidase M1 membrane alanine aminopeptidase" evidence="2">
    <location>
        <begin position="390"/>
        <end position="532"/>
    </location>
</feature>
<dbReference type="GO" id="GO:0008270">
    <property type="term" value="F:zinc ion binding"/>
    <property type="evidence" value="ECO:0007669"/>
    <property type="project" value="InterPro"/>
</dbReference>
<dbReference type="OrthoDB" id="9814383at2"/>
<dbReference type="Gene3D" id="1.10.390.10">
    <property type="entry name" value="Neutral Protease Domain 2"/>
    <property type="match status" value="1"/>
</dbReference>
<dbReference type="AlphaFoldDB" id="A0A2T5J818"/>
<dbReference type="EMBL" id="QAOQ01000005">
    <property type="protein sequence ID" value="PTQ95600.1"/>
    <property type="molecule type" value="Genomic_DNA"/>
</dbReference>
<gene>
    <name evidence="3" type="ORF">C8P68_105105</name>
</gene>
<organism evidence="3 4">
    <name type="scientific">Mucilaginibacter yixingensis</name>
    <dbReference type="NCBI Taxonomy" id="1295612"/>
    <lineage>
        <taxon>Bacteria</taxon>
        <taxon>Pseudomonadati</taxon>
        <taxon>Bacteroidota</taxon>
        <taxon>Sphingobacteriia</taxon>
        <taxon>Sphingobacteriales</taxon>
        <taxon>Sphingobacteriaceae</taxon>
        <taxon>Mucilaginibacter</taxon>
    </lineage>
</organism>
<dbReference type="Pfam" id="PF01433">
    <property type="entry name" value="Peptidase_M1"/>
    <property type="match status" value="1"/>
</dbReference>
<dbReference type="Proteomes" id="UP000244168">
    <property type="component" value="Unassembled WGS sequence"/>
</dbReference>
<reference evidence="3 4" key="1">
    <citation type="submission" date="2018-04" db="EMBL/GenBank/DDBJ databases">
        <title>Genomic Encyclopedia of Archaeal and Bacterial Type Strains, Phase II (KMG-II): from individual species to whole genera.</title>
        <authorList>
            <person name="Goeker M."/>
        </authorList>
    </citation>
    <scope>NUCLEOTIDE SEQUENCE [LARGE SCALE GENOMIC DNA]</scope>
    <source>
        <strain evidence="3 4">DSM 26809</strain>
    </source>
</reference>
<dbReference type="InterPro" id="IPR014782">
    <property type="entry name" value="Peptidase_M1_dom"/>
</dbReference>
<keyword evidence="4" id="KW-1185">Reference proteome</keyword>
<keyword evidence="1" id="KW-0732">Signal</keyword>
<feature type="signal peptide" evidence="1">
    <location>
        <begin position="1"/>
        <end position="23"/>
    </location>
</feature>
<evidence type="ECO:0000259" key="2">
    <source>
        <dbReference type="Pfam" id="PF01433"/>
    </source>
</evidence>
<proteinExistence type="predicted"/>
<dbReference type="CDD" id="cd09604">
    <property type="entry name" value="M1_APN_like"/>
    <property type="match status" value="1"/>
</dbReference>
<accession>A0A2T5J818</accession>
<dbReference type="SUPFAM" id="SSF55486">
    <property type="entry name" value="Metalloproteases ('zincins'), catalytic domain"/>
    <property type="match status" value="1"/>
</dbReference>
<protein>
    <recommendedName>
        <fullName evidence="2">Peptidase M1 membrane alanine aminopeptidase domain-containing protein</fullName>
    </recommendedName>
</protein>
<evidence type="ECO:0000313" key="4">
    <source>
        <dbReference type="Proteomes" id="UP000244168"/>
    </source>
</evidence>
<sequence>MISNLRKTLWLAALTLFCQLLQAQTILVKPVNIQQAYTNGTRSDDGRPGKNYWQNTADYHIKVSFDPQTRNVGGSVEIDYVNNSPDTLKQIVFKLYPNIYKKGAARDKPVNPEDLTDGVQISHLKIGSKNIDVNNHDALTIDGTNMTVPNQQVLPHQKVHMSVGYAYNLNKGSHNRTGQVEDGSYFIAYFFPRVAVYDDIDGWNTIPYTGTAEFYNDFCHFNAEVTLPADYVVWATGTLTNATEVLNKRIADRIALAAQQDSVTNIITEADVKAGDVTTKGDKHTWKFEADSVTDFVFATSNHYIWQASSLVVDPQTGRRTRVDAAFNPKHKSFFNVIGYARKTVAAMSYQFIKWPFPYEHETVFDGLDQMEYPMMVNDNPLDIVADDIELTDHEIFHTMFPFYMGINETKYGWMDEGWATIGEWLITAMIDPSVTDKYGIDNYALSAGHEDDVPITTLTTELGGSAEFTNPYSKPAMGYLYIKDLLGDELFTKAMHHYIALWHGKHPGPFDFFNCINEGSGRNLNWFWQRWFFERGVPDMAISSVTHIGNQYKATIKQVGNKPLPIHLTLNLADGSKQIVHKDISAWEKGNKTYVVDFTTGKKIKTIVLGDVLIPDSDPKNNTFVMKR</sequence>